<dbReference type="Pfam" id="PF23410">
    <property type="entry name" value="Beta-prop_VPS8"/>
    <property type="match status" value="1"/>
</dbReference>
<dbReference type="PANTHER" id="PTHR12616">
    <property type="entry name" value="VACUOLAR PROTEIN SORTING VPS41"/>
    <property type="match status" value="1"/>
</dbReference>
<dbReference type="EMBL" id="MU007010">
    <property type="protein sequence ID" value="KAF2436638.1"/>
    <property type="molecule type" value="Genomic_DNA"/>
</dbReference>
<organism evidence="4 5">
    <name type="scientific">Tothia fuscella</name>
    <dbReference type="NCBI Taxonomy" id="1048955"/>
    <lineage>
        <taxon>Eukaryota</taxon>
        <taxon>Fungi</taxon>
        <taxon>Dikarya</taxon>
        <taxon>Ascomycota</taxon>
        <taxon>Pezizomycotina</taxon>
        <taxon>Dothideomycetes</taxon>
        <taxon>Pleosporomycetidae</taxon>
        <taxon>Venturiales</taxon>
        <taxon>Cylindrosympodiaceae</taxon>
        <taxon>Tothia</taxon>
    </lineage>
</organism>
<name>A0A9P4P4L3_9PEZI</name>
<dbReference type="InterPro" id="IPR045111">
    <property type="entry name" value="Vps41/Vps8"/>
</dbReference>
<proteinExistence type="predicted"/>
<reference evidence="4" key="1">
    <citation type="journal article" date="2020" name="Stud. Mycol.">
        <title>101 Dothideomycetes genomes: a test case for predicting lifestyles and emergence of pathogens.</title>
        <authorList>
            <person name="Haridas S."/>
            <person name="Albert R."/>
            <person name="Binder M."/>
            <person name="Bloem J."/>
            <person name="Labutti K."/>
            <person name="Salamov A."/>
            <person name="Andreopoulos B."/>
            <person name="Baker S."/>
            <person name="Barry K."/>
            <person name="Bills G."/>
            <person name="Bluhm B."/>
            <person name="Cannon C."/>
            <person name="Castanera R."/>
            <person name="Culley D."/>
            <person name="Daum C."/>
            <person name="Ezra D."/>
            <person name="Gonzalez J."/>
            <person name="Henrissat B."/>
            <person name="Kuo A."/>
            <person name="Liang C."/>
            <person name="Lipzen A."/>
            <person name="Lutzoni F."/>
            <person name="Magnuson J."/>
            <person name="Mondo S."/>
            <person name="Nolan M."/>
            <person name="Ohm R."/>
            <person name="Pangilinan J."/>
            <person name="Park H.-J."/>
            <person name="Ramirez L."/>
            <person name="Alfaro M."/>
            <person name="Sun H."/>
            <person name="Tritt A."/>
            <person name="Yoshinaga Y."/>
            <person name="Zwiers L.-H."/>
            <person name="Turgeon B."/>
            <person name="Goodwin S."/>
            <person name="Spatafora J."/>
            <person name="Crous P."/>
            <person name="Grigoriev I."/>
        </authorList>
    </citation>
    <scope>NUCLEOTIDE SEQUENCE</scope>
    <source>
        <strain evidence="4">CBS 130266</strain>
    </source>
</reference>
<dbReference type="InterPro" id="IPR059070">
    <property type="entry name" value="TPR_VPS8_2"/>
</dbReference>
<dbReference type="PANTHER" id="PTHR12616:SF8">
    <property type="entry name" value="VACUOLAR PROTEIN SORTING-ASSOCIATED PROTEIN 8 HOMOLOG"/>
    <property type="match status" value="1"/>
</dbReference>
<dbReference type="InterPro" id="IPR025941">
    <property type="entry name" value="Vps8_central_dom"/>
</dbReference>
<feature type="domain" description="VPS8-like TPR-like repeats" evidence="3">
    <location>
        <begin position="1275"/>
        <end position="1470"/>
    </location>
</feature>
<gene>
    <name evidence="4" type="ORF">EJ08DRAFT_711658</name>
</gene>
<dbReference type="Pfam" id="PF12816">
    <property type="entry name" value="TPR_Vps8"/>
    <property type="match status" value="1"/>
</dbReference>
<feature type="region of interest" description="Disordered" evidence="1">
    <location>
        <begin position="1512"/>
        <end position="1556"/>
    </location>
</feature>
<evidence type="ECO:0000259" key="2">
    <source>
        <dbReference type="Pfam" id="PF12816"/>
    </source>
</evidence>
<evidence type="ECO:0000313" key="4">
    <source>
        <dbReference type="EMBL" id="KAF2436638.1"/>
    </source>
</evidence>
<dbReference type="GO" id="GO:0005770">
    <property type="term" value="C:late endosome"/>
    <property type="evidence" value="ECO:0007669"/>
    <property type="project" value="TreeGrafter"/>
</dbReference>
<dbReference type="Pfam" id="PF25066">
    <property type="entry name" value="TPR_VPS8_2"/>
    <property type="match status" value="1"/>
</dbReference>
<sequence length="1623" mass="178557">MSSSAGEGLASPDAEDYFAGTIERQDGNKESSSEPKSETESFSRTKSPDFLPSGDQSPSLGVNGTSFQGYGKIVREEDEEEDFNSVNSPDLAQLEGSIRVEGVASPDDSASTLETPDDAPSIRESILSSPGSSRAASRLSVPRAHRPGALQPFDRRFSSFLGSSPQATPRNISPAFLHSHSRQSSIASTLLQSQEGSEAETPQPPWEVVRWTKLKKITGSVFSETGKRNYGRATVIAVGASIAIGTSKGLTLVFDYHQNLSATIGLGTKAVESGAVTSLAISADHSTIAAGHSSGHIFTWEIARPAKPFLHIVPLDVSQLEPRTVDGHISGTAIVHVGFLGTRHTALVSADQGGMAFSHLATRGFGVVARAVKTTRVLGRYPPPEKTIERPRKPSSVLAFGPLPLGNIEQSTDALGLTALLTPYLLVIVSTTPIAETQFKNSRPKDVAPHSTLSGCLAWFPAVKLKRPAPGTQSSISKTKLVYCWSNVLTILDITAEGVPEKDKPPTLQFKPRSRWKCEEAIVAVQWLGRSVLGVLTISQRLIIVEDSTLRVTDSFDLLRKHIYHNDLFSQQLNPVIEQLDEQDSSMHGVVADAFHMSFRAYKGRLFLLGFNDVSIGTLSNWADRLVALMEEGDYIAAIRLATSYYSGDADKITVGLPEDNAARHALVQEKLLEMLSASLKYTFTRSKTAVSEDRQTQLKELGEACFTACKSMGEMDFLFEEVYEPYSQDSAEGVFFEVLEPYILEEEITAIPPDVLQDLISHYASQDRASRLEELICRLDTNTMDLHQITTLCKQHRLYDALIYVWNQAIGDYTTPLVELLTLVRMVENDEAGADVQPQTLVASAMKIFPYLAYTFTGRVYPSGLDMDEEGAYRSKAEIYGFLFSGRIINWPPGSNDEFPTVSEDDDEPPYPYLSLLLRFDTPSFMSVLNEAFEDQFLNGPSDTATNGFTTNGGTQTPTLLPTRQTIISILLEVLGSDEFDAEDSVYLDMFIARNLPKFPQFIMLPGNILRKVLEGLCNYPSDELAEDCQLSVEYLLSFYHPPDIASLIPLFRSAGFFGVLKSVYRGSKEYPQLIQTYFEDLNDRESVFDSIGDCLRPGSSLTHKQRKEVETVIVKNASNLASINTVKTAQTLRDFAPDLVESVLDALDDGSQAQFTLLRTIMEPALHDSAAIQTPAETPSGFEERYVKLMCMYDAMHVADYVSLLKSGDLNLNAVLPSMESSGVIDAAVVLLARDSLVREAMDRLVKHMRTLETALTELLSAAADSPDVGNTTETAEDLLEAVQKYSKVGIWLCQRQTKAADHSDTSSKNRKKPNLHDPEADLTLDERLWLDLVDIVVTITKEVSLAAEDIPPNHPLDIRKITSTLRSTVQTAFTALLTSTTRQPIPKSTHLPLSQPPPSKQPHPTFLLILCAFLTRASKSSPSLSDLRAVLSEIFAAYTFEETILHLANQFLGKDLFGHVDEAWRLRQRGWRPRGNVCEGCRRRVWGPGVGGEVWNSWERKRVEEERGRRGRVLERRASEQAGGKVERGKGRALPSYADGVEGGKDYEDTSAGAEGDGIQVQEKEELGPLVVFACRHVWHKKCVEKAMEAASASAVGNSVSREREMLKCPLQHHHGVGGV</sequence>
<keyword evidence="5" id="KW-1185">Reference proteome</keyword>
<feature type="compositionally biased region" description="Polar residues" evidence="1">
    <location>
        <begin position="54"/>
        <end position="68"/>
    </location>
</feature>
<protein>
    <submittedName>
        <fullName evidence="4">Vacuolar assembly/sorting protein-like protein VPS8</fullName>
    </submittedName>
</protein>
<dbReference type="Proteomes" id="UP000800235">
    <property type="component" value="Unassembled WGS sequence"/>
</dbReference>
<dbReference type="GO" id="GO:0006623">
    <property type="term" value="P:protein targeting to vacuole"/>
    <property type="evidence" value="ECO:0007669"/>
    <property type="project" value="InterPro"/>
</dbReference>
<feature type="domain" description="Vacuolar protein sorting-associated protein 8 central" evidence="2">
    <location>
        <begin position="735"/>
        <end position="934"/>
    </location>
</feature>
<evidence type="ECO:0000259" key="3">
    <source>
        <dbReference type="Pfam" id="PF25066"/>
    </source>
</evidence>
<dbReference type="GO" id="GO:0030897">
    <property type="term" value="C:HOPS complex"/>
    <property type="evidence" value="ECO:0007669"/>
    <property type="project" value="TreeGrafter"/>
</dbReference>
<feature type="compositionally biased region" description="Basic and acidic residues" evidence="1">
    <location>
        <begin position="1512"/>
        <end position="1533"/>
    </location>
</feature>
<feature type="compositionally biased region" description="Polar residues" evidence="1">
    <location>
        <begin position="160"/>
        <end position="171"/>
    </location>
</feature>
<comment type="caution">
    <text evidence="4">The sequence shown here is derived from an EMBL/GenBank/DDBJ whole genome shotgun (WGS) entry which is preliminary data.</text>
</comment>
<feature type="compositionally biased region" description="Polar residues" evidence="1">
    <location>
        <begin position="126"/>
        <end position="135"/>
    </location>
</feature>
<dbReference type="OrthoDB" id="289913at2759"/>
<dbReference type="GO" id="GO:0034058">
    <property type="term" value="P:endosomal vesicle fusion"/>
    <property type="evidence" value="ECO:0007669"/>
    <property type="project" value="TreeGrafter"/>
</dbReference>
<feature type="region of interest" description="Disordered" evidence="1">
    <location>
        <begin position="1"/>
        <end position="173"/>
    </location>
</feature>
<dbReference type="InterPro" id="IPR036322">
    <property type="entry name" value="WD40_repeat_dom_sf"/>
</dbReference>
<evidence type="ECO:0000256" key="1">
    <source>
        <dbReference type="SAM" id="MobiDB-lite"/>
    </source>
</evidence>
<evidence type="ECO:0000313" key="5">
    <source>
        <dbReference type="Proteomes" id="UP000800235"/>
    </source>
</evidence>
<feature type="compositionally biased region" description="Basic and acidic residues" evidence="1">
    <location>
        <begin position="23"/>
        <end position="47"/>
    </location>
</feature>
<dbReference type="SUPFAM" id="SSF50978">
    <property type="entry name" value="WD40 repeat-like"/>
    <property type="match status" value="1"/>
</dbReference>
<accession>A0A9P4P4L3</accession>